<organism evidence="7 8">
    <name type="scientific">Cellulosilyticum lentocellum (strain ATCC 49066 / DSM 5427 / NCIMB 11756 / RHM5)</name>
    <name type="common">Clostridium lentocellum</name>
    <dbReference type="NCBI Taxonomy" id="642492"/>
    <lineage>
        <taxon>Bacteria</taxon>
        <taxon>Bacillati</taxon>
        <taxon>Bacillota</taxon>
        <taxon>Clostridia</taxon>
        <taxon>Lachnospirales</taxon>
        <taxon>Cellulosilyticaceae</taxon>
        <taxon>Cellulosilyticum</taxon>
    </lineage>
</organism>
<dbReference type="PROSITE" id="PS50106">
    <property type="entry name" value="PDZ"/>
    <property type="match status" value="1"/>
</dbReference>
<dbReference type="SUPFAM" id="SSF52096">
    <property type="entry name" value="ClpP/crotonase"/>
    <property type="match status" value="1"/>
</dbReference>
<dbReference type="InterPro" id="IPR004447">
    <property type="entry name" value="Peptidase_S41A"/>
</dbReference>
<evidence type="ECO:0000313" key="7">
    <source>
        <dbReference type="EMBL" id="ADZ85177.1"/>
    </source>
</evidence>
<protein>
    <submittedName>
        <fullName evidence="7">Carboxyl-terminal protease</fullName>
    </submittedName>
</protein>
<dbReference type="GO" id="GO:0006508">
    <property type="term" value="P:proteolysis"/>
    <property type="evidence" value="ECO:0007669"/>
    <property type="project" value="UniProtKB-KW"/>
</dbReference>
<dbReference type="GO" id="GO:0030288">
    <property type="term" value="C:outer membrane-bounded periplasmic space"/>
    <property type="evidence" value="ECO:0007669"/>
    <property type="project" value="TreeGrafter"/>
</dbReference>
<evidence type="ECO:0000256" key="2">
    <source>
        <dbReference type="ARBA" id="ARBA00022670"/>
    </source>
</evidence>
<evidence type="ECO:0000313" key="8">
    <source>
        <dbReference type="Proteomes" id="UP000008467"/>
    </source>
</evidence>
<dbReference type="Pfam" id="PF13180">
    <property type="entry name" value="PDZ_2"/>
    <property type="match status" value="1"/>
</dbReference>
<dbReference type="EMBL" id="CP002582">
    <property type="protein sequence ID" value="ADZ85177.1"/>
    <property type="molecule type" value="Genomic_DNA"/>
</dbReference>
<sequence>MKKKTIFRGAAVSFLLVTMVLVTTAFVDKYHYVDKKLQAIEAVLKDYYVGDIDEQKLEEGIYKGFVAGVGDAYTNYYTSDEYASFKEKSSGMYAGIGIQMTLQTYDNSIEVTEVFEGSPAEKAGIKPKDRIIKAAGKRVTGDEFEILPTLVKGTPGTTVDITVYRPSEEKNYDFTIERASVASPTVYFRMLDNEVGYIQIKQFEAVTYDQFKVALDKLKKEKAKGLVLDLRDNPGGLLNIVEQIADELVPEGIIVSTKDKQGKGSEYYADGKYTDIPMVVLINGNSASASEVLAGALKDYSRAELIGTTTFGKGVVQTIIPLSDGSAIKLTTSQYFTPSGVCIQGIGIAPDYEVKLSTEKILKGRELTDTEDDQLQTAIKVVKEKLK</sequence>
<dbReference type="Gene3D" id="3.90.226.10">
    <property type="entry name" value="2-enoyl-CoA Hydratase, Chain A, domain 1"/>
    <property type="match status" value="1"/>
</dbReference>
<evidence type="ECO:0000256" key="1">
    <source>
        <dbReference type="ARBA" id="ARBA00009179"/>
    </source>
</evidence>
<dbReference type="eggNOG" id="COG0793">
    <property type="taxonomic scope" value="Bacteria"/>
</dbReference>
<dbReference type="GO" id="GO:0008236">
    <property type="term" value="F:serine-type peptidase activity"/>
    <property type="evidence" value="ECO:0007669"/>
    <property type="project" value="UniProtKB-KW"/>
</dbReference>
<dbReference type="CDD" id="cd06782">
    <property type="entry name" value="cpPDZ_CPP-like"/>
    <property type="match status" value="1"/>
</dbReference>
<keyword evidence="3 5" id="KW-0378">Hydrolase</keyword>
<dbReference type="MEROPS" id="S41.004"/>
<dbReference type="GO" id="GO:0004175">
    <property type="term" value="F:endopeptidase activity"/>
    <property type="evidence" value="ECO:0007669"/>
    <property type="project" value="TreeGrafter"/>
</dbReference>
<keyword evidence="8" id="KW-1185">Reference proteome</keyword>
<dbReference type="PANTHER" id="PTHR32060:SF30">
    <property type="entry name" value="CARBOXY-TERMINAL PROCESSING PROTEASE CTPA"/>
    <property type="match status" value="1"/>
</dbReference>
<dbReference type="InterPro" id="IPR001478">
    <property type="entry name" value="PDZ"/>
</dbReference>
<gene>
    <name evidence="7" type="ordered locus">Clole_3493</name>
</gene>
<name>F2JSD9_CELLD</name>
<dbReference type="STRING" id="642492.Clole_3493"/>
<dbReference type="InterPro" id="IPR029045">
    <property type="entry name" value="ClpP/crotonase-like_dom_sf"/>
</dbReference>
<dbReference type="HOGENOM" id="CLU_017295_3_2_9"/>
<dbReference type="InterPro" id="IPR036034">
    <property type="entry name" value="PDZ_sf"/>
</dbReference>
<dbReference type="AlphaFoldDB" id="F2JSD9"/>
<dbReference type="Gene3D" id="2.30.42.10">
    <property type="match status" value="1"/>
</dbReference>
<dbReference type="PANTHER" id="PTHR32060">
    <property type="entry name" value="TAIL-SPECIFIC PROTEASE"/>
    <property type="match status" value="1"/>
</dbReference>
<accession>F2JSD9</accession>
<dbReference type="SMART" id="SM00245">
    <property type="entry name" value="TSPc"/>
    <property type="match status" value="1"/>
</dbReference>
<dbReference type="SMART" id="SM00228">
    <property type="entry name" value="PDZ"/>
    <property type="match status" value="1"/>
</dbReference>
<keyword evidence="4 5" id="KW-0720">Serine protease</keyword>
<dbReference type="InterPro" id="IPR005151">
    <property type="entry name" value="Tail-specific_protease"/>
</dbReference>
<dbReference type="GO" id="GO:0007165">
    <property type="term" value="P:signal transduction"/>
    <property type="evidence" value="ECO:0007669"/>
    <property type="project" value="TreeGrafter"/>
</dbReference>
<comment type="similarity">
    <text evidence="1 5">Belongs to the peptidase S41A family.</text>
</comment>
<keyword evidence="2 5" id="KW-0645">Protease</keyword>
<evidence type="ECO:0000256" key="4">
    <source>
        <dbReference type="ARBA" id="ARBA00022825"/>
    </source>
</evidence>
<dbReference type="NCBIfam" id="TIGR00225">
    <property type="entry name" value="prc"/>
    <property type="match status" value="1"/>
</dbReference>
<reference evidence="7 8" key="1">
    <citation type="journal article" date="2011" name="J. Bacteriol.">
        <title>Complete genome sequence of the cellulose-degrading bacterium Cellulosilyticum lentocellum.</title>
        <authorList>
            <consortium name="US DOE Joint Genome Institute"/>
            <person name="Miller D.A."/>
            <person name="Suen G."/>
            <person name="Bruce D."/>
            <person name="Copeland A."/>
            <person name="Cheng J.F."/>
            <person name="Detter C."/>
            <person name="Goodwin L.A."/>
            <person name="Han C.S."/>
            <person name="Hauser L.J."/>
            <person name="Land M.L."/>
            <person name="Lapidus A."/>
            <person name="Lucas S."/>
            <person name="Meincke L."/>
            <person name="Pitluck S."/>
            <person name="Tapia R."/>
            <person name="Teshima H."/>
            <person name="Woyke T."/>
            <person name="Fox B.G."/>
            <person name="Angert E.R."/>
            <person name="Currie C.R."/>
        </authorList>
    </citation>
    <scope>NUCLEOTIDE SEQUENCE [LARGE SCALE GENOMIC DNA]</scope>
    <source>
        <strain evidence="8">ATCC 49066 / DSM 5427 / NCIMB 11756 / RHM5</strain>
    </source>
</reference>
<dbReference type="SUPFAM" id="SSF50156">
    <property type="entry name" value="PDZ domain-like"/>
    <property type="match status" value="1"/>
</dbReference>
<evidence type="ECO:0000256" key="5">
    <source>
        <dbReference type="RuleBase" id="RU004404"/>
    </source>
</evidence>
<proteinExistence type="inferred from homology"/>
<feature type="domain" description="PDZ" evidence="6">
    <location>
        <begin position="82"/>
        <end position="141"/>
    </location>
</feature>
<dbReference type="Proteomes" id="UP000008467">
    <property type="component" value="Chromosome"/>
</dbReference>
<dbReference type="CDD" id="cd07560">
    <property type="entry name" value="Peptidase_S41_CPP"/>
    <property type="match status" value="1"/>
</dbReference>
<evidence type="ECO:0000259" key="6">
    <source>
        <dbReference type="PROSITE" id="PS50106"/>
    </source>
</evidence>
<dbReference type="Gene3D" id="3.30.750.44">
    <property type="match status" value="1"/>
</dbReference>
<dbReference type="RefSeq" id="WP_013658453.1">
    <property type="nucleotide sequence ID" value="NC_015275.1"/>
</dbReference>
<dbReference type="KEGG" id="cle:Clole_3493"/>
<dbReference type="Pfam" id="PF03572">
    <property type="entry name" value="Peptidase_S41"/>
    <property type="match status" value="1"/>
</dbReference>
<evidence type="ECO:0000256" key="3">
    <source>
        <dbReference type="ARBA" id="ARBA00022801"/>
    </source>
</evidence>